<feature type="transmembrane region" description="Helical" evidence="6">
    <location>
        <begin position="267"/>
        <end position="290"/>
    </location>
</feature>
<gene>
    <name evidence="7" type="ORF">EKG38_19985</name>
</gene>
<evidence type="ECO:0000313" key="8">
    <source>
        <dbReference type="Proteomes" id="UP000267448"/>
    </source>
</evidence>
<feature type="transmembrane region" description="Helical" evidence="6">
    <location>
        <begin position="73"/>
        <end position="92"/>
    </location>
</feature>
<protein>
    <submittedName>
        <fullName evidence="7">MFS transporter</fullName>
    </submittedName>
</protein>
<keyword evidence="5 6" id="KW-0472">Membrane</keyword>
<sequence length="508" mass="54780">MNRRHELILLVTLAMIPFGITSAVYNASAAEIAGALGLSADDTSWLNILYILAQLLVLPLASWLAYRIGAVALLMGGAMFGLISTLILGFTTEVPAHFLAWVGLGVAASAMLVAVQVLVLRNLSLKEIALAEGCMLLMTTLLPMGVYPWILAELAESGLWQLLFAAQTSLYIILLAWLWMRPFHGEDKVLPIRFNLLQAGLMAGAITGAVLLLMRGQFYNWFDSQIIINLALSTTALSLLCALAIKKQWGRGEFIRSDVLRPNKNKVSMYNAALAGFAVLGTSMLIGVYLGSVLKYSHSEQGWVQLPAFFSMFLGLLVSIWVSNHPKIKADAVVPIGVLLIVISSVFLSSSNAASGASDLLPALILRGFGVGLLNVTVTISILSSFKREHIPQGVAYFYLFRTLGGIGGMAFFSRMMSQEASGVLSVLGENFNPEKPAFIRQQAAMIEVLNHGMLEATPARVASLLAGQLQTQTAAVAGGNNFHWFIISLFVLAPVLILGKKWVAKNA</sequence>
<reference evidence="7 8" key="1">
    <citation type="submission" date="2018-12" db="EMBL/GenBank/DDBJ databases">
        <authorList>
            <person name="Yu L."/>
        </authorList>
    </citation>
    <scope>NUCLEOTIDE SEQUENCE [LARGE SCALE GENOMIC DNA]</scope>
    <source>
        <strain evidence="7 8">HAW-EB2</strain>
    </source>
</reference>
<dbReference type="AlphaFoldDB" id="A0A431WP08"/>
<dbReference type="PANTHER" id="PTHR23501">
    <property type="entry name" value="MAJOR FACILITATOR SUPERFAMILY"/>
    <property type="match status" value="1"/>
</dbReference>
<dbReference type="GO" id="GO:0022857">
    <property type="term" value="F:transmembrane transporter activity"/>
    <property type="evidence" value="ECO:0007669"/>
    <property type="project" value="InterPro"/>
</dbReference>
<feature type="transmembrane region" description="Helical" evidence="6">
    <location>
        <begin position="158"/>
        <end position="180"/>
    </location>
</feature>
<dbReference type="RefSeq" id="WP_126522369.1">
    <property type="nucleotide sequence ID" value="NZ_RXNU01000014.1"/>
</dbReference>
<dbReference type="EMBL" id="RXNU01000014">
    <property type="protein sequence ID" value="RTR37216.1"/>
    <property type="molecule type" value="Genomic_DNA"/>
</dbReference>
<feature type="transmembrane region" description="Helical" evidence="6">
    <location>
        <begin position="302"/>
        <end position="323"/>
    </location>
</feature>
<dbReference type="PANTHER" id="PTHR23501:SF191">
    <property type="entry name" value="VACUOLAR BASIC AMINO ACID TRANSPORTER 4"/>
    <property type="match status" value="1"/>
</dbReference>
<keyword evidence="2" id="KW-0813">Transport</keyword>
<evidence type="ECO:0000256" key="2">
    <source>
        <dbReference type="ARBA" id="ARBA00022448"/>
    </source>
</evidence>
<accession>A0A431WP08</accession>
<evidence type="ECO:0000256" key="1">
    <source>
        <dbReference type="ARBA" id="ARBA00004127"/>
    </source>
</evidence>
<evidence type="ECO:0000256" key="6">
    <source>
        <dbReference type="SAM" id="Phobius"/>
    </source>
</evidence>
<feature type="transmembrane region" description="Helical" evidence="6">
    <location>
        <begin position="395"/>
        <end position="413"/>
    </location>
</feature>
<feature type="transmembrane region" description="Helical" evidence="6">
    <location>
        <begin position="98"/>
        <end position="120"/>
    </location>
</feature>
<comment type="subcellular location">
    <subcellularLocation>
        <location evidence="1">Endomembrane system</location>
        <topology evidence="1">Multi-pass membrane protein</topology>
    </subcellularLocation>
</comment>
<dbReference type="InterPro" id="IPR011701">
    <property type="entry name" value="MFS"/>
</dbReference>
<keyword evidence="8" id="KW-1185">Reference proteome</keyword>
<feature type="transmembrane region" description="Helical" evidence="6">
    <location>
        <begin position="129"/>
        <end position="152"/>
    </location>
</feature>
<dbReference type="GO" id="GO:0012505">
    <property type="term" value="C:endomembrane system"/>
    <property type="evidence" value="ECO:0007669"/>
    <property type="project" value="UniProtKB-SubCell"/>
</dbReference>
<evidence type="ECO:0000256" key="5">
    <source>
        <dbReference type="ARBA" id="ARBA00023136"/>
    </source>
</evidence>
<keyword evidence="4 6" id="KW-1133">Transmembrane helix</keyword>
<dbReference type="OrthoDB" id="6247488at2"/>
<organism evidence="7 8">
    <name type="scientific">Shewanella canadensis</name>
    <dbReference type="NCBI Taxonomy" id="271096"/>
    <lineage>
        <taxon>Bacteria</taxon>
        <taxon>Pseudomonadati</taxon>
        <taxon>Pseudomonadota</taxon>
        <taxon>Gammaproteobacteria</taxon>
        <taxon>Alteromonadales</taxon>
        <taxon>Shewanellaceae</taxon>
        <taxon>Shewanella</taxon>
    </lineage>
</organism>
<dbReference type="SUPFAM" id="SSF103473">
    <property type="entry name" value="MFS general substrate transporter"/>
    <property type="match status" value="1"/>
</dbReference>
<feature type="transmembrane region" description="Helical" evidence="6">
    <location>
        <begin position="45"/>
        <end position="66"/>
    </location>
</feature>
<proteinExistence type="predicted"/>
<evidence type="ECO:0000256" key="3">
    <source>
        <dbReference type="ARBA" id="ARBA00022692"/>
    </source>
</evidence>
<feature type="transmembrane region" description="Helical" evidence="6">
    <location>
        <begin position="330"/>
        <end position="348"/>
    </location>
</feature>
<feature type="transmembrane region" description="Helical" evidence="6">
    <location>
        <begin position="483"/>
        <end position="500"/>
    </location>
</feature>
<dbReference type="InterPro" id="IPR036259">
    <property type="entry name" value="MFS_trans_sf"/>
</dbReference>
<evidence type="ECO:0000256" key="4">
    <source>
        <dbReference type="ARBA" id="ARBA00022989"/>
    </source>
</evidence>
<comment type="caution">
    <text evidence="7">The sequence shown here is derived from an EMBL/GenBank/DDBJ whole genome shotgun (WGS) entry which is preliminary data.</text>
</comment>
<name>A0A431WP08_9GAMM</name>
<keyword evidence="3 6" id="KW-0812">Transmembrane</keyword>
<feature type="transmembrane region" description="Helical" evidence="6">
    <location>
        <begin position="226"/>
        <end position="246"/>
    </location>
</feature>
<dbReference type="GO" id="GO:0005886">
    <property type="term" value="C:plasma membrane"/>
    <property type="evidence" value="ECO:0007669"/>
    <property type="project" value="TreeGrafter"/>
</dbReference>
<dbReference type="Gene3D" id="1.20.1250.20">
    <property type="entry name" value="MFS general substrate transporter like domains"/>
    <property type="match status" value="2"/>
</dbReference>
<feature type="transmembrane region" description="Helical" evidence="6">
    <location>
        <begin position="360"/>
        <end position="383"/>
    </location>
</feature>
<dbReference type="Proteomes" id="UP000267448">
    <property type="component" value="Unassembled WGS sequence"/>
</dbReference>
<feature type="transmembrane region" description="Helical" evidence="6">
    <location>
        <begin position="192"/>
        <end position="214"/>
    </location>
</feature>
<dbReference type="Pfam" id="PF07690">
    <property type="entry name" value="MFS_1"/>
    <property type="match status" value="1"/>
</dbReference>
<evidence type="ECO:0000313" key="7">
    <source>
        <dbReference type="EMBL" id="RTR37216.1"/>
    </source>
</evidence>